<dbReference type="InterPro" id="IPR002241">
    <property type="entry name" value="Glyco_hydro_27"/>
</dbReference>
<evidence type="ECO:0000256" key="3">
    <source>
        <dbReference type="ARBA" id="ARBA00012755"/>
    </source>
</evidence>
<evidence type="ECO:0000256" key="1">
    <source>
        <dbReference type="ARBA" id="ARBA00001255"/>
    </source>
</evidence>
<dbReference type="Pfam" id="PF16499">
    <property type="entry name" value="Melibiase_2"/>
    <property type="match status" value="2"/>
</dbReference>
<dbReference type="EMBL" id="KV441009">
    <property type="protein sequence ID" value="OAD65580.1"/>
    <property type="molecule type" value="Genomic_DNA"/>
</dbReference>
<dbReference type="InterPro" id="IPR013785">
    <property type="entry name" value="Aldolase_TIM"/>
</dbReference>
<dbReference type="EC" id="3.2.1.22" evidence="3"/>
<evidence type="ECO:0000256" key="2">
    <source>
        <dbReference type="ARBA" id="ARBA00009743"/>
    </source>
</evidence>
<comment type="catalytic activity">
    <reaction evidence="1">
        <text>Hydrolysis of terminal, non-reducing alpha-D-galactose residues in alpha-D-galactosides, including galactose oligosaccharides, galactomannans and galactolipids.</text>
        <dbReference type="EC" id="3.2.1.22"/>
    </reaction>
</comment>
<dbReference type="STRING" id="763407.A0A163CTZ2"/>
<dbReference type="Pfam" id="PF17801">
    <property type="entry name" value="Melibiase_C"/>
    <property type="match status" value="1"/>
</dbReference>
<dbReference type="InterPro" id="IPR017853">
    <property type="entry name" value="GH"/>
</dbReference>
<accession>A0A163CTZ2</accession>
<dbReference type="FunCoup" id="A0A163CTZ2">
    <property type="interactions" value="187"/>
</dbReference>
<dbReference type="PANTHER" id="PTHR11452">
    <property type="entry name" value="ALPHA-GALACTOSIDASE/ALPHA-N-ACETYLGALACTOSAMINIDASE"/>
    <property type="match status" value="1"/>
</dbReference>
<organism evidence="8 9">
    <name type="scientific">Phycomyces blakesleeanus (strain ATCC 8743b / DSM 1359 / FGSC 10004 / NBRC 33097 / NRRL 1555)</name>
    <dbReference type="NCBI Taxonomy" id="763407"/>
    <lineage>
        <taxon>Eukaryota</taxon>
        <taxon>Fungi</taxon>
        <taxon>Fungi incertae sedis</taxon>
        <taxon>Mucoromycota</taxon>
        <taxon>Mucoromycotina</taxon>
        <taxon>Mucoromycetes</taxon>
        <taxon>Mucorales</taxon>
        <taxon>Phycomycetaceae</taxon>
        <taxon>Phycomyces</taxon>
    </lineage>
</organism>
<proteinExistence type="inferred from homology"/>
<dbReference type="SUPFAM" id="SSF51445">
    <property type="entry name" value="(Trans)glycosidases"/>
    <property type="match status" value="1"/>
</dbReference>
<reference evidence="9" key="1">
    <citation type="submission" date="2015-06" db="EMBL/GenBank/DDBJ databases">
        <title>Expansion of signal transduction pathways in fungi by whole-genome duplication.</title>
        <authorList>
            <consortium name="DOE Joint Genome Institute"/>
            <person name="Corrochano L.M."/>
            <person name="Kuo A."/>
            <person name="Marcet-Houben M."/>
            <person name="Polaino S."/>
            <person name="Salamov A."/>
            <person name="Villalobos J.M."/>
            <person name="Alvarez M.I."/>
            <person name="Avalos J."/>
            <person name="Benito E.P."/>
            <person name="Benoit I."/>
            <person name="Burger G."/>
            <person name="Camino L.P."/>
            <person name="Canovas D."/>
            <person name="Cerda-Olmedo E."/>
            <person name="Cheng J.-F."/>
            <person name="Dominguez A."/>
            <person name="Elias M."/>
            <person name="Eslava A.P."/>
            <person name="Glaser F."/>
            <person name="Grimwood J."/>
            <person name="Gutierrez G."/>
            <person name="Heitman J."/>
            <person name="Henrissat B."/>
            <person name="Iturriaga E.A."/>
            <person name="Lang B.F."/>
            <person name="Lavin J.L."/>
            <person name="Lee S."/>
            <person name="Li W."/>
            <person name="Lindquist E."/>
            <person name="Lopez-Garcia S."/>
            <person name="Luque E.M."/>
            <person name="Marcos A.T."/>
            <person name="Martin J."/>
            <person name="McCluskey K."/>
            <person name="Medina H.R."/>
            <person name="Miralles-Duran A."/>
            <person name="Miyazaki A."/>
            <person name="Munoz-Torres E."/>
            <person name="Oguiza J.A."/>
            <person name="Ohm R."/>
            <person name="Olmedo M."/>
            <person name="Orejas M."/>
            <person name="Ortiz-Castellanos L."/>
            <person name="Pisabarro A.G."/>
            <person name="Rodriguez-Romero J."/>
            <person name="Ruiz-Herrera J."/>
            <person name="Ruiz-Vazquez R."/>
            <person name="Sanz C."/>
            <person name="Schackwitz W."/>
            <person name="Schmutz J."/>
            <person name="Shahriari M."/>
            <person name="Shelest E."/>
            <person name="Silva-Franco F."/>
            <person name="Soanes D."/>
            <person name="Syed K."/>
            <person name="Tagua V.G."/>
            <person name="Talbot N.J."/>
            <person name="Thon M."/>
            <person name="De vries R.P."/>
            <person name="Wiebenga A."/>
            <person name="Yadav J.S."/>
            <person name="Braun E.L."/>
            <person name="Baker S."/>
            <person name="Garre V."/>
            <person name="Horwitz B."/>
            <person name="Torres-Martinez S."/>
            <person name="Idnurm A."/>
            <person name="Herrera-Estrella A."/>
            <person name="Gabaldon T."/>
            <person name="Grigoriev I.V."/>
        </authorList>
    </citation>
    <scope>NUCLEOTIDE SEQUENCE [LARGE SCALE GENOMIC DNA]</scope>
    <source>
        <strain evidence="9">NRRL 1555(-)</strain>
    </source>
</reference>
<dbReference type="SUPFAM" id="SSF51011">
    <property type="entry name" value="Glycosyl hydrolase domain"/>
    <property type="match status" value="1"/>
</dbReference>
<gene>
    <name evidence="8" type="ORF">PHYBLDRAFT_189538</name>
</gene>
<dbReference type="Gene3D" id="3.20.20.70">
    <property type="entry name" value="Aldolase class I"/>
    <property type="match status" value="1"/>
</dbReference>
<evidence type="ECO:0000259" key="7">
    <source>
        <dbReference type="Pfam" id="PF17801"/>
    </source>
</evidence>
<keyword evidence="9" id="KW-1185">Reference proteome</keyword>
<dbReference type="GO" id="GO:0004557">
    <property type="term" value="F:alpha-galactosidase activity"/>
    <property type="evidence" value="ECO:0007669"/>
    <property type="project" value="UniProtKB-EC"/>
</dbReference>
<evidence type="ECO:0000256" key="4">
    <source>
        <dbReference type="ARBA" id="ARBA00022729"/>
    </source>
</evidence>
<dbReference type="OrthoDB" id="5795902at2759"/>
<dbReference type="GO" id="GO:0005975">
    <property type="term" value="P:carbohydrate metabolic process"/>
    <property type="evidence" value="ECO:0007669"/>
    <property type="project" value="InterPro"/>
</dbReference>
<comment type="similarity">
    <text evidence="2">Belongs to the glycosyl hydrolase 27 family.</text>
</comment>
<dbReference type="AlphaFoldDB" id="A0A163CTZ2"/>
<protein>
    <recommendedName>
        <fullName evidence="3">alpha-galactosidase</fullName>
        <ecNumber evidence="3">3.2.1.22</ecNumber>
    </recommendedName>
</protein>
<dbReference type="CDD" id="cd14792">
    <property type="entry name" value="GH27"/>
    <property type="match status" value="1"/>
</dbReference>
<dbReference type="InterPro" id="IPR041233">
    <property type="entry name" value="Melibiase_C"/>
</dbReference>
<dbReference type="PANTHER" id="PTHR11452:SF33">
    <property type="entry name" value="ALPHA-GALACTOSIDASE 2"/>
    <property type="match status" value="1"/>
</dbReference>
<name>A0A163CTZ2_PHYB8</name>
<dbReference type="InterPro" id="IPR013780">
    <property type="entry name" value="Glyco_hydro_b"/>
</dbReference>
<dbReference type="InParanoid" id="A0A163CTZ2"/>
<dbReference type="Gene3D" id="2.60.40.1180">
    <property type="entry name" value="Golgi alpha-mannosidase II"/>
    <property type="match status" value="1"/>
</dbReference>
<sequence>MGALAGPDRKDINIEPGCKPDWACKPMLGFSTWSTQILDDVPGYGGRTESPWFNETNIKEISNVMRQKMPDYEYINLDSGWSQECDENGRWMFRSELFPNGLKALSSHLATNGHKLGLYMLPGIRKDAADANLLVKGTSHRLGDLVTMKRQGNGFKDTTYMPDVHNEVVQAYYDSIADLFAEWGVSYVKVDGCGPGGGDQMYPYQSPDNRACLYMLATSFKQRNIWMELSWYLDHSYADEWAYIANGARIFIDIESYSTKTMTSSFRVFQRITQASRWADKVVVGKKYGFFLDLDVVVVGMTVDGNCIDGLDNDDIRLSYISFWALLSSVFCIGADPRKIPEKYLRMLCHPGIIAIHQSGIMARPIQSGNVWTNRKQIWWKKMENGKICVGLFNAHVYMLILGMNQGFVLNLTDVGITAADIEDVWTGQNLGTHKDTYKVYLRPGQCQILMLTPKTSSPLS</sequence>
<dbReference type="RefSeq" id="XP_018283620.1">
    <property type="nucleotide sequence ID" value="XM_018439675.1"/>
</dbReference>
<feature type="domain" description="Alpha galactosidase C-terminal" evidence="7">
    <location>
        <begin position="375"/>
        <end position="451"/>
    </location>
</feature>
<evidence type="ECO:0000256" key="6">
    <source>
        <dbReference type="ARBA" id="ARBA00023295"/>
    </source>
</evidence>
<keyword evidence="4" id="KW-0732">Signal</keyword>
<keyword evidence="6" id="KW-0326">Glycosidase</keyword>
<dbReference type="VEuPathDB" id="FungiDB:PHYBLDRAFT_189538"/>
<dbReference type="Proteomes" id="UP000077315">
    <property type="component" value="Unassembled WGS sequence"/>
</dbReference>
<evidence type="ECO:0000256" key="5">
    <source>
        <dbReference type="ARBA" id="ARBA00022801"/>
    </source>
</evidence>
<evidence type="ECO:0000313" key="9">
    <source>
        <dbReference type="Proteomes" id="UP000077315"/>
    </source>
</evidence>
<keyword evidence="5 8" id="KW-0378">Hydrolase</keyword>
<dbReference type="GeneID" id="29000581"/>
<evidence type="ECO:0000313" key="8">
    <source>
        <dbReference type="EMBL" id="OAD65580.1"/>
    </source>
</evidence>